<evidence type="ECO:0000313" key="2">
    <source>
        <dbReference type="Proteomes" id="UP000606653"/>
    </source>
</evidence>
<evidence type="ECO:0008006" key="3">
    <source>
        <dbReference type="Google" id="ProtNLM"/>
    </source>
</evidence>
<sequence length="101" mass="10942">MSVFQTDICKKKRKRVLFGKAFAVPGGGEPAAFNTRAFTLRISEDGENWTDAVQVTDNAAGLSRHAIPLTSARYVQLVVEKPTQGGDTAARIYGLEVMGLK</sequence>
<gene>
    <name evidence="1" type="ORF">GCM10010969_21980</name>
</gene>
<proteinExistence type="predicted"/>
<dbReference type="SUPFAM" id="SSF49785">
    <property type="entry name" value="Galactose-binding domain-like"/>
    <property type="match status" value="1"/>
</dbReference>
<comment type="caution">
    <text evidence="1">The sequence shown here is derived from an EMBL/GenBank/DDBJ whole genome shotgun (WGS) entry which is preliminary data.</text>
</comment>
<protein>
    <recommendedName>
        <fullName evidence="3">F5/8 type C domain-containing protein</fullName>
    </recommendedName>
</protein>
<dbReference type="InterPro" id="IPR008979">
    <property type="entry name" value="Galactose-bd-like_sf"/>
</dbReference>
<organism evidence="1 2">
    <name type="scientific">Saccharibacillus kuerlensis</name>
    <dbReference type="NCBI Taxonomy" id="459527"/>
    <lineage>
        <taxon>Bacteria</taxon>
        <taxon>Bacillati</taxon>
        <taxon>Bacillota</taxon>
        <taxon>Bacilli</taxon>
        <taxon>Bacillales</taxon>
        <taxon>Paenibacillaceae</taxon>
        <taxon>Saccharibacillus</taxon>
    </lineage>
</organism>
<reference evidence="2" key="1">
    <citation type="journal article" date="2019" name="Int. J. Syst. Evol. Microbiol.">
        <title>The Global Catalogue of Microorganisms (GCM) 10K type strain sequencing project: providing services to taxonomists for standard genome sequencing and annotation.</title>
        <authorList>
            <consortium name="The Broad Institute Genomics Platform"/>
            <consortium name="The Broad Institute Genome Sequencing Center for Infectious Disease"/>
            <person name="Wu L."/>
            <person name="Ma J."/>
        </authorList>
    </citation>
    <scope>NUCLEOTIDE SEQUENCE [LARGE SCALE GENOMIC DNA]</scope>
    <source>
        <strain evidence="2">CGMCC 1.6964</strain>
    </source>
</reference>
<dbReference type="Proteomes" id="UP000606653">
    <property type="component" value="Unassembled WGS sequence"/>
</dbReference>
<dbReference type="EMBL" id="BMLN01000005">
    <property type="protein sequence ID" value="GGO00584.1"/>
    <property type="molecule type" value="Genomic_DNA"/>
</dbReference>
<name>A0ABQ2L2W3_9BACL</name>
<evidence type="ECO:0000313" key="1">
    <source>
        <dbReference type="EMBL" id="GGO00584.1"/>
    </source>
</evidence>
<dbReference type="Gene3D" id="2.60.120.260">
    <property type="entry name" value="Galactose-binding domain-like"/>
    <property type="match status" value="1"/>
</dbReference>
<keyword evidence="2" id="KW-1185">Reference proteome</keyword>
<accession>A0ABQ2L2W3</accession>